<keyword evidence="2" id="KW-1185">Reference proteome</keyword>
<dbReference type="STRING" id="37546.A0A1B0FQ73"/>
<evidence type="ECO:0000313" key="2">
    <source>
        <dbReference type="Proteomes" id="UP000092444"/>
    </source>
</evidence>
<proteinExistence type="predicted"/>
<organism evidence="1 2">
    <name type="scientific">Glossina morsitans morsitans</name>
    <name type="common">Savannah tsetse fly</name>
    <dbReference type="NCBI Taxonomy" id="37546"/>
    <lineage>
        <taxon>Eukaryota</taxon>
        <taxon>Metazoa</taxon>
        <taxon>Ecdysozoa</taxon>
        <taxon>Arthropoda</taxon>
        <taxon>Hexapoda</taxon>
        <taxon>Insecta</taxon>
        <taxon>Pterygota</taxon>
        <taxon>Neoptera</taxon>
        <taxon>Endopterygota</taxon>
        <taxon>Diptera</taxon>
        <taxon>Brachycera</taxon>
        <taxon>Muscomorpha</taxon>
        <taxon>Hippoboscoidea</taxon>
        <taxon>Glossinidae</taxon>
        <taxon>Glossina</taxon>
    </lineage>
</organism>
<dbReference type="Pfam" id="PF21711">
    <property type="entry name" value="DCTN5"/>
    <property type="match status" value="1"/>
</dbReference>
<dbReference type="EMBL" id="CCAG010009727">
    <property type="status" value="NOT_ANNOTATED_CDS"/>
    <property type="molecule type" value="Genomic_DNA"/>
</dbReference>
<dbReference type="VEuPathDB" id="VectorBase:GMOY006069"/>
<dbReference type="AlphaFoldDB" id="A0A1B0FQ73"/>
<sequence>MEIINSYHSKDEHIETASGNKVSRQTILCGSQNIATVVSGGKTALPSIMQQAFKVQRRPCRDDTKKILLQ</sequence>
<reference evidence="1" key="1">
    <citation type="submission" date="2020-05" db="UniProtKB">
        <authorList>
            <consortium name="EnsemblMetazoa"/>
        </authorList>
    </citation>
    <scope>IDENTIFICATION</scope>
    <source>
        <strain evidence="1">Yale</strain>
    </source>
</reference>
<dbReference type="Proteomes" id="UP000092444">
    <property type="component" value="Unassembled WGS sequence"/>
</dbReference>
<evidence type="ECO:0000313" key="1">
    <source>
        <dbReference type="EnsemblMetazoa" id="GMOY006069-PA"/>
    </source>
</evidence>
<protein>
    <submittedName>
        <fullName evidence="1">Uncharacterized protein</fullName>
    </submittedName>
</protein>
<name>A0A1B0FQ73_GLOMM</name>
<accession>A0A1B0FQ73</accession>
<dbReference type="EnsemblMetazoa" id="GMOY006069-RA">
    <property type="protein sequence ID" value="GMOY006069-PA"/>
    <property type="gene ID" value="GMOY006069"/>
</dbReference>